<feature type="compositionally biased region" description="Basic and acidic residues" evidence="1">
    <location>
        <begin position="622"/>
        <end position="632"/>
    </location>
</feature>
<name>A0A0L0HT51_SPIPD</name>
<keyword evidence="2" id="KW-0472">Membrane</keyword>
<feature type="transmembrane region" description="Helical" evidence="2">
    <location>
        <begin position="812"/>
        <end position="835"/>
    </location>
</feature>
<accession>A0A0L0HT51</accession>
<dbReference type="OMA" id="YMAFDAH"/>
<evidence type="ECO:0000256" key="2">
    <source>
        <dbReference type="SAM" id="Phobius"/>
    </source>
</evidence>
<dbReference type="Proteomes" id="UP000053201">
    <property type="component" value="Unassembled WGS sequence"/>
</dbReference>
<feature type="compositionally biased region" description="Polar residues" evidence="1">
    <location>
        <begin position="651"/>
        <end position="668"/>
    </location>
</feature>
<gene>
    <name evidence="3" type="ORF">SPPG_00010</name>
</gene>
<dbReference type="STRING" id="645134.A0A0L0HT51"/>
<dbReference type="VEuPathDB" id="FungiDB:SPPG_00010"/>
<keyword evidence="2" id="KW-1133">Transmembrane helix</keyword>
<keyword evidence="2" id="KW-0812">Transmembrane</keyword>
<dbReference type="RefSeq" id="XP_016612311.1">
    <property type="nucleotide sequence ID" value="XM_016748345.1"/>
</dbReference>
<organism evidence="3 4">
    <name type="scientific">Spizellomyces punctatus (strain DAOM BR117)</name>
    <dbReference type="NCBI Taxonomy" id="645134"/>
    <lineage>
        <taxon>Eukaryota</taxon>
        <taxon>Fungi</taxon>
        <taxon>Fungi incertae sedis</taxon>
        <taxon>Chytridiomycota</taxon>
        <taxon>Chytridiomycota incertae sedis</taxon>
        <taxon>Chytridiomycetes</taxon>
        <taxon>Spizellomycetales</taxon>
        <taxon>Spizellomycetaceae</taxon>
        <taxon>Spizellomyces</taxon>
    </lineage>
</organism>
<dbReference type="AlphaFoldDB" id="A0A0L0HT51"/>
<evidence type="ECO:0000256" key="1">
    <source>
        <dbReference type="SAM" id="MobiDB-lite"/>
    </source>
</evidence>
<dbReference type="GeneID" id="27683765"/>
<dbReference type="OrthoDB" id="2107640at2759"/>
<reference evidence="3 4" key="1">
    <citation type="submission" date="2009-08" db="EMBL/GenBank/DDBJ databases">
        <title>The Genome Sequence of Spizellomyces punctatus strain DAOM BR117.</title>
        <authorList>
            <consortium name="The Broad Institute Genome Sequencing Platform"/>
            <person name="Russ C."/>
            <person name="Cuomo C."/>
            <person name="Shea T."/>
            <person name="Young S.K."/>
            <person name="Zeng Q."/>
            <person name="Koehrsen M."/>
            <person name="Haas B."/>
            <person name="Borodovsky M."/>
            <person name="Guigo R."/>
            <person name="Alvarado L."/>
            <person name="Berlin A."/>
            <person name="Bochicchio J."/>
            <person name="Borenstein D."/>
            <person name="Chapman S."/>
            <person name="Chen Z."/>
            <person name="Engels R."/>
            <person name="Freedman E."/>
            <person name="Gellesch M."/>
            <person name="Goldberg J."/>
            <person name="Griggs A."/>
            <person name="Gujja S."/>
            <person name="Heiman D."/>
            <person name="Hepburn T."/>
            <person name="Howarth C."/>
            <person name="Jen D."/>
            <person name="Larson L."/>
            <person name="Lewis B."/>
            <person name="Mehta T."/>
            <person name="Park D."/>
            <person name="Pearson M."/>
            <person name="Roberts A."/>
            <person name="Saif S."/>
            <person name="Shenoy N."/>
            <person name="Sisk P."/>
            <person name="Stolte C."/>
            <person name="Sykes S."/>
            <person name="Thomson T."/>
            <person name="Walk T."/>
            <person name="White J."/>
            <person name="Yandava C."/>
            <person name="Burger G."/>
            <person name="Gray M.W."/>
            <person name="Holland P.W.H."/>
            <person name="King N."/>
            <person name="Lang F.B.F."/>
            <person name="Roger A.J."/>
            <person name="Ruiz-Trillo I."/>
            <person name="Lander E."/>
            <person name="Nusbaum C."/>
        </authorList>
    </citation>
    <scope>NUCLEOTIDE SEQUENCE [LARGE SCALE GENOMIC DNA]</scope>
    <source>
        <strain evidence="3 4">DAOM BR117</strain>
    </source>
</reference>
<evidence type="ECO:0000313" key="3">
    <source>
        <dbReference type="EMBL" id="KND04272.1"/>
    </source>
</evidence>
<evidence type="ECO:0000313" key="4">
    <source>
        <dbReference type="Proteomes" id="UP000053201"/>
    </source>
</evidence>
<dbReference type="EMBL" id="KQ257450">
    <property type="protein sequence ID" value="KND04272.1"/>
    <property type="molecule type" value="Genomic_DNA"/>
</dbReference>
<keyword evidence="4" id="KW-1185">Reference proteome</keyword>
<sequence length="842" mass="94703">MATLLFDDESAREKPLLQRLYPFHLRRIIRGARDALHALESFENLLFPAKVIGESSRHSTDIKNNSYSWDGFLDFDAHVGDCACQIRPMLLMEIVGEYRKHPDQTLEAFNLTKRKLEAMVTKAMEVHRKLCDENTPVEKINGLSRKEETLNAFYRKVGLSEWFTTWVDPESYDSLLFTENTIHSTKARASGSFDLAVPISPNHQLPTPPGSPQIRHSGNGGRVKAISSEGHPIWDVKNFRTVVRFLVYANFLSRFKTCLHRPDAEAFIYRVSQQRAFDAHVLRDGEELICRCVHTPARCTYRVRKDGPRLINDEISMMQIWVSRLSCSFMEKLCGAMGMPRSVERAVRETVRVSARGIAAVPTFLTIPAIRHAWVMRDIPTFLLVYRFCPQGYHANYFRIEPHPTTALAPPGDDADEDVLRRYIIGNEITFTVKHVETIDIQSATNFDPCLDEPHICIIANSLDGGNSELVSGVTGEGPWSRLHDDCDCQNNKKAVSQILSCNFNDVITTFFAQHSNYPFPLNASDITEDGDPLTQSFNSNGLRFMNEEHRKLIAFSHKLGTSYDAMHLFVPQHMFLERPRHLAVVTEDRIRAGKRVILPGFFEEESHSPQERQGKKPQTTEAHKTSDDASKKKSSPTTRKDRASCDITHPNDSTNYKEPTNSVSSVDTSKDRASCGTTHPNDSTRYKEPTNSVSSVDSTRRQKKLSTEHGKSYADSSASEDLAQGVTSTKTSATCTDIFISNDIDGKISLTLSTTDDTLQKAKITIILQTFDECNVAITSRMPIREGVQSAASQSTITEAGRYHRAIARNLAYTLPLIILLLLFSTFGYHLLLLSASTETL</sequence>
<dbReference type="InParanoid" id="A0A0L0HT51"/>
<protein>
    <submittedName>
        <fullName evidence="3">Uncharacterized protein</fullName>
    </submittedName>
</protein>
<proteinExistence type="predicted"/>
<feature type="region of interest" description="Disordered" evidence="1">
    <location>
        <begin position="602"/>
        <end position="723"/>
    </location>
</feature>
<dbReference type="eggNOG" id="ENOG502S5RE">
    <property type="taxonomic scope" value="Eukaryota"/>
</dbReference>
<feature type="compositionally biased region" description="Basic and acidic residues" evidence="1">
    <location>
        <begin position="605"/>
        <end position="615"/>
    </location>
</feature>